<evidence type="ECO:0000313" key="2">
    <source>
        <dbReference type="Proteomes" id="UP000294933"/>
    </source>
</evidence>
<proteinExistence type="predicted"/>
<organism evidence="1 2">
    <name type="scientific">Rickenella mellea</name>
    <dbReference type="NCBI Taxonomy" id="50990"/>
    <lineage>
        <taxon>Eukaryota</taxon>
        <taxon>Fungi</taxon>
        <taxon>Dikarya</taxon>
        <taxon>Basidiomycota</taxon>
        <taxon>Agaricomycotina</taxon>
        <taxon>Agaricomycetes</taxon>
        <taxon>Hymenochaetales</taxon>
        <taxon>Rickenellaceae</taxon>
        <taxon>Rickenella</taxon>
    </lineage>
</organism>
<dbReference type="EMBL" id="ML170205">
    <property type="protein sequence ID" value="TDL18647.1"/>
    <property type="molecule type" value="Genomic_DNA"/>
</dbReference>
<sequence length="98" mass="10934">MHLLSILICHTGNLPAESVAMILNDRHPGNELVLSSQPTAVEEIKKCNDSDFSNYWDDLVHHSDHSNSNWLLGDGSRASNTETVRAEELISDINYCRA</sequence>
<dbReference type="AlphaFoldDB" id="A0A4Y7PTA9"/>
<keyword evidence="2" id="KW-1185">Reference proteome</keyword>
<dbReference type="VEuPathDB" id="FungiDB:BD410DRAFT_793029"/>
<evidence type="ECO:0000313" key="1">
    <source>
        <dbReference type="EMBL" id="TDL18647.1"/>
    </source>
</evidence>
<gene>
    <name evidence="1" type="ORF">BD410DRAFT_793029</name>
</gene>
<protein>
    <submittedName>
        <fullName evidence="1">Uncharacterized protein</fullName>
    </submittedName>
</protein>
<accession>A0A4Y7PTA9</accession>
<dbReference type="Proteomes" id="UP000294933">
    <property type="component" value="Unassembled WGS sequence"/>
</dbReference>
<reference evidence="1 2" key="1">
    <citation type="submission" date="2018-06" db="EMBL/GenBank/DDBJ databases">
        <title>A transcriptomic atlas of mushroom development highlights an independent origin of complex multicellularity.</title>
        <authorList>
            <consortium name="DOE Joint Genome Institute"/>
            <person name="Krizsan K."/>
            <person name="Almasi E."/>
            <person name="Merenyi Z."/>
            <person name="Sahu N."/>
            <person name="Viragh M."/>
            <person name="Koszo T."/>
            <person name="Mondo S."/>
            <person name="Kiss B."/>
            <person name="Balint B."/>
            <person name="Kues U."/>
            <person name="Barry K."/>
            <person name="Hegedus J.C."/>
            <person name="Henrissat B."/>
            <person name="Johnson J."/>
            <person name="Lipzen A."/>
            <person name="Ohm R."/>
            <person name="Nagy I."/>
            <person name="Pangilinan J."/>
            <person name="Yan J."/>
            <person name="Xiong Y."/>
            <person name="Grigoriev I.V."/>
            <person name="Hibbett D.S."/>
            <person name="Nagy L.G."/>
        </authorList>
    </citation>
    <scope>NUCLEOTIDE SEQUENCE [LARGE SCALE GENOMIC DNA]</scope>
    <source>
        <strain evidence="1 2">SZMC22713</strain>
    </source>
</reference>
<name>A0A4Y7PTA9_9AGAM</name>